<protein>
    <submittedName>
        <fullName evidence="2">Uncharacterized protein</fullName>
    </submittedName>
</protein>
<keyword evidence="1" id="KW-0732">Signal</keyword>
<gene>
    <name evidence="2" type="ORF">WG78_04295</name>
</gene>
<dbReference type="EMBL" id="LAQT01000002">
    <property type="protein sequence ID" value="KPC54762.1"/>
    <property type="molecule type" value="Genomic_DNA"/>
</dbReference>
<sequence>MKPSYLVFAVALLGSAGLAVADASSVQTSRSLYQQASSAIDAGQCSQAVAALEQFKDLRRNELRADRDLASRIDQQLQLCQTAGADKVANVLALADLSEGGLAMVPSQTVAGAQLGNLTLQPVRLNMDFSDRAAFVPQQN</sequence>
<accession>A0A0N0GQG4</accession>
<feature type="signal peptide" evidence="1">
    <location>
        <begin position="1"/>
        <end position="21"/>
    </location>
</feature>
<dbReference type="STRING" id="857265.WG78_04295"/>
<reference evidence="2 3" key="1">
    <citation type="submission" date="2015-07" db="EMBL/GenBank/DDBJ databases">
        <title>Draft genome sequence of the Amantichitinum ursilacus IGB-41, a new chitin-degrading bacterium.</title>
        <authorList>
            <person name="Kirstahler P."/>
            <person name="Guenther M."/>
            <person name="Grumaz C."/>
            <person name="Rupp S."/>
            <person name="Zibek S."/>
            <person name="Sohn K."/>
        </authorList>
    </citation>
    <scope>NUCLEOTIDE SEQUENCE [LARGE SCALE GENOMIC DNA]</scope>
    <source>
        <strain evidence="2 3">IGB-41</strain>
    </source>
</reference>
<comment type="caution">
    <text evidence="2">The sequence shown here is derived from an EMBL/GenBank/DDBJ whole genome shotgun (WGS) entry which is preliminary data.</text>
</comment>
<evidence type="ECO:0000256" key="1">
    <source>
        <dbReference type="SAM" id="SignalP"/>
    </source>
</evidence>
<dbReference type="Proteomes" id="UP000037939">
    <property type="component" value="Unassembled WGS sequence"/>
</dbReference>
<organism evidence="2 3">
    <name type="scientific">Amantichitinum ursilacus</name>
    <dbReference type="NCBI Taxonomy" id="857265"/>
    <lineage>
        <taxon>Bacteria</taxon>
        <taxon>Pseudomonadati</taxon>
        <taxon>Pseudomonadota</taxon>
        <taxon>Betaproteobacteria</taxon>
        <taxon>Neisseriales</taxon>
        <taxon>Chitinibacteraceae</taxon>
        <taxon>Amantichitinum</taxon>
    </lineage>
</organism>
<dbReference type="AlphaFoldDB" id="A0A0N0GQG4"/>
<evidence type="ECO:0000313" key="3">
    <source>
        <dbReference type="Proteomes" id="UP000037939"/>
    </source>
</evidence>
<evidence type="ECO:0000313" key="2">
    <source>
        <dbReference type="EMBL" id="KPC54762.1"/>
    </source>
</evidence>
<feature type="chain" id="PRO_5005849777" evidence="1">
    <location>
        <begin position="22"/>
        <end position="140"/>
    </location>
</feature>
<dbReference type="RefSeq" id="WP_053936537.1">
    <property type="nucleotide sequence ID" value="NZ_LAQT01000002.1"/>
</dbReference>
<proteinExistence type="predicted"/>
<name>A0A0N0GQG4_9NEIS</name>
<keyword evidence="3" id="KW-1185">Reference proteome</keyword>